<organism evidence="2 3">
    <name type="scientific">Acetobacter conturbans</name>
    <dbReference type="NCBI Taxonomy" id="1737472"/>
    <lineage>
        <taxon>Bacteria</taxon>
        <taxon>Pseudomonadati</taxon>
        <taxon>Pseudomonadota</taxon>
        <taxon>Alphaproteobacteria</taxon>
        <taxon>Acetobacterales</taxon>
        <taxon>Acetobacteraceae</taxon>
        <taxon>Acetobacter</taxon>
    </lineage>
</organism>
<dbReference type="EMBL" id="WOSY01000009">
    <property type="protein sequence ID" value="NHN89061.1"/>
    <property type="molecule type" value="Genomic_DNA"/>
</dbReference>
<sequence length="166" mass="18431">MRLTLHTDYALRALIFLACTPDRLVSIREIARTYGISENHLVKIIHKMGRAGFIETSRGRNGGLRLARAPEKICIGAVVRLTEGEPGVIACMKHGMDGCSDEESVCLLMPECQMRLVFVRAFAAFFDVFDAISLADVVTNRERYALGFFAPDEQKNRVLPDQAADA</sequence>
<protein>
    <submittedName>
        <fullName evidence="2">Rrf2 family transcriptional regulator</fullName>
    </submittedName>
</protein>
<evidence type="ECO:0000313" key="2">
    <source>
        <dbReference type="EMBL" id="NHN89061.1"/>
    </source>
</evidence>
<dbReference type="PROSITE" id="PS51197">
    <property type="entry name" value="HTH_RRF2_2"/>
    <property type="match status" value="1"/>
</dbReference>
<dbReference type="InterPro" id="IPR036390">
    <property type="entry name" value="WH_DNA-bd_sf"/>
</dbReference>
<dbReference type="PANTHER" id="PTHR33221:SF4">
    <property type="entry name" value="HTH-TYPE TRANSCRIPTIONAL REPRESSOR NSRR"/>
    <property type="match status" value="1"/>
</dbReference>
<keyword evidence="1" id="KW-0238">DNA-binding</keyword>
<name>A0ABX0K2L5_9PROT</name>
<dbReference type="InterPro" id="IPR036388">
    <property type="entry name" value="WH-like_DNA-bd_sf"/>
</dbReference>
<gene>
    <name evidence="2" type="ORF">GOB81_10510</name>
</gene>
<dbReference type="Pfam" id="PF02082">
    <property type="entry name" value="Rrf2"/>
    <property type="match status" value="1"/>
</dbReference>
<dbReference type="Proteomes" id="UP000631653">
    <property type="component" value="Unassembled WGS sequence"/>
</dbReference>
<reference evidence="2 3" key="1">
    <citation type="journal article" date="2020" name="Int. J. Syst. Evol. Microbiol.">
        <title>Novel acetic acid bacteria from cider fermentations: Acetobacter conturbans sp. nov. and Acetobacter fallax sp. nov.</title>
        <authorList>
            <person name="Sombolestani A.S."/>
            <person name="Cleenwerck I."/>
            <person name="Cnockaert M."/>
            <person name="Borremans W."/>
            <person name="Wieme A.D."/>
            <person name="De Vuyst L."/>
            <person name="Vandamme P."/>
        </authorList>
    </citation>
    <scope>NUCLEOTIDE SEQUENCE [LARGE SCALE GENOMIC DNA]</scope>
    <source>
        <strain evidence="2 3">LMG 1627</strain>
    </source>
</reference>
<dbReference type="RefSeq" id="WP_173570384.1">
    <property type="nucleotide sequence ID" value="NZ_WOSY01000009.1"/>
</dbReference>
<dbReference type="PANTHER" id="PTHR33221">
    <property type="entry name" value="WINGED HELIX-TURN-HELIX TRANSCRIPTIONAL REGULATOR, RRF2 FAMILY"/>
    <property type="match status" value="1"/>
</dbReference>
<dbReference type="SUPFAM" id="SSF46785">
    <property type="entry name" value="Winged helix' DNA-binding domain"/>
    <property type="match status" value="1"/>
</dbReference>
<dbReference type="InterPro" id="IPR000944">
    <property type="entry name" value="Tscrpt_reg_Rrf2"/>
</dbReference>
<evidence type="ECO:0000256" key="1">
    <source>
        <dbReference type="ARBA" id="ARBA00023125"/>
    </source>
</evidence>
<comment type="caution">
    <text evidence="2">The sequence shown here is derived from an EMBL/GenBank/DDBJ whole genome shotgun (WGS) entry which is preliminary data.</text>
</comment>
<keyword evidence="3" id="KW-1185">Reference proteome</keyword>
<evidence type="ECO:0000313" key="3">
    <source>
        <dbReference type="Proteomes" id="UP000631653"/>
    </source>
</evidence>
<proteinExistence type="predicted"/>
<accession>A0ABX0K2L5</accession>
<dbReference type="Gene3D" id="1.10.10.10">
    <property type="entry name" value="Winged helix-like DNA-binding domain superfamily/Winged helix DNA-binding domain"/>
    <property type="match status" value="1"/>
</dbReference>
<dbReference type="NCBIfam" id="TIGR00738">
    <property type="entry name" value="rrf2_super"/>
    <property type="match status" value="1"/>
</dbReference>